<dbReference type="InterPro" id="IPR036282">
    <property type="entry name" value="Glutathione-S-Trfase_C_sf"/>
</dbReference>
<dbReference type="HOGENOM" id="CLU_011226_18_1_1"/>
<evidence type="ECO:0000256" key="4">
    <source>
        <dbReference type="RuleBase" id="RU003494"/>
    </source>
</evidence>
<dbReference type="SUPFAM" id="SSF52833">
    <property type="entry name" value="Thioredoxin-like"/>
    <property type="match status" value="1"/>
</dbReference>
<dbReference type="SFLD" id="SFLDG00358">
    <property type="entry name" value="Main_(cytGST)"/>
    <property type="match status" value="1"/>
</dbReference>
<evidence type="ECO:0000259" key="5">
    <source>
        <dbReference type="PROSITE" id="PS50404"/>
    </source>
</evidence>
<dbReference type="EC" id="2.5.1.18" evidence="1"/>
<dbReference type="PROSITE" id="PS50404">
    <property type="entry name" value="GST_NTER"/>
    <property type="match status" value="1"/>
</dbReference>
<dbReference type="InterPro" id="IPR045074">
    <property type="entry name" value="GST_C_Tau"/>
</dbReference>
<keyword evidence="9" id="KW-1185">Reference proteome</keyword>
<dbReference type="InterPro" id="IPR045073">
    <property type="entry name" value="Omega/Tau-like"/>
</dbReference>
<dbReference type="PANTHER" id="PTHR11260">
    <property type="entry name" value="GLUTATHIONE S-TRANSFERASE, GST, SUPERFAMILY, GST DOMAIN CONTAINING"/>
    <property type="match status" value="1"/>
</dbReference>
<dbReference type="SUPFAM" id="SSF47616">
    <property type="entry name" value="GST C-terminal domain-like"/>
    <property type="match status" value="1"/>
</dbReference>
<feature type="domain" description="GST C-terminal" evidence="6">
    <location>
        <begin position="56"/>
        <end position="187"/>
    </location>
</feature>
<dbReference type="STRING" id="3847.I1LYR7"/>
<dbReference type="GO" id="GO:0005737">
    <property type="term" value="C:cytoplasm"/>
    <property type="evidence" value="ECO:0000318"/>
    <property type="project" value="GO_Central"/>
</dbReference>
<dbReference type="InterPro" id="IPR040079">
    <property type="entry name" value="Glutathione_S-Trfase"/>
</dbReference>
<dbReference type="PaxDb" id="3847-GLYMA13G19140.1"/>
<dbReference type="InParanoid" id="I1LYR7"/>
<sequence>LLGVWPSPYVYRIIWALGLKGVKYEYIQGEFHKSDFTDLLLKYNPVYKKVPVLVLDGKPIAESMVILEYIEEIWPQPPLLPKDPYKRAMARFWVSFAEEKKATKEVREVLKVLEETIGDKKYFGGEEIGLLDINLGWIALSFGVIEDIVGVKVLVVDDFPCLFTWIQNFREHQAIKTNLPNHQDLFVYYKQKRETIIPSS</sequence>
<evidence type="ECO:0000313" key="9">
    <source>
        <dbReference type="Proteomes" id="UP000008827"/>
    </source>
</evidence>
<dbReference type="eggNOG" id="KOG0406">
    <property type="taxonomic scope" value="Eukaryota"/>
</dbReference>
<dbReference type="PROSITE" id="PS50405">
    <property type="entry name" value="GST_CTER"/>
    <property type="match status" value="1"/>
</dbReference>
<reference evidence="7 8" key="1">
    <citation type="journal article" date="2010" name="Nature">
        <title>Genome sequence of the palaeopolyploid soybean.</title>
        <authorList>
            <person name="Schmutz J."/>
            <person name="Cannon S.B."/>
            <person name="Schlueter J."/>
            <person name="Ma J."/>
            <person name="Mitros T."/>
            <person name="Nelson W."/>
            <person name="Hyten D.L."/>
            <person name="Song Q."/>
            <person name="Thelen J.J."/>
            <person name="Cheng J."/>
            <person name="Xu D."/>
            <person name="Hellsten U."/>
            <person name="May G.D."/>
            <person name="Yu Y."/>
            <person name="Sakurai T."/>
            <person name="Umezawa T."/>
            <person name="Bhattacharyya M.K."/>
            <person name="Sandhu D."/>
            <person name="Valliyodan B."/>
            <person name="Lindquist E."/>
            <person name="Peto M."/>
            <person name="Grant D."/>
            <person name="Shu S."/>
            <person name="Goodstein D."/>
            <person name="Barry K."/>
            <person name="Futrell-Griggs M."/>
            <person name="Abernathy B."/>
            <person name="Du J."/>
            <person name="Tian Z."/>
            <person name="Zhu L."/>
            <person name="Gill N."/>
            <person name="Joshi T."/>
            <person name="Libault M."/>
            <person name="Sethuraman A."/>
            <person name="Zhang X.-C."/>
            <person name="Shinozaki K."/>
            <person name="Nguyen H.T."/>
            <person name="Wing R.A."/>
            <person name="Cregan P."/>
            <person name="Specht J."/>
            <person name="Grimwood J."/>
            <person name="Rokhsar D."/>
            <person name="Stacey G."/>
            <person name="Shoemaker R.C."/>
            <person name="Jackson S.A."/>
        </authorList>
    </citation>
    <scope>NUCLEOTIDE SEQUENCE [LARGE SCALE GENOMIC DNA]</scope>
    <source>
        <strain evidence="8">cv. Williams 82</strain>
        <tissue evidence="7">Callus</tissue>
    </source>
</reference>
<comment type="similarity">
    <text evidence="4">Belongs to the GST superfamily.</text>
</comment>
<dbReference type="GO" id="GO:0004364">
    <property type="term" value="F:glutathione transferase activity"/>
    <property type="evidence" value="ECO:0000318"/>
    <property type="project" value="GO_Central"/>
</dbReference>
<evidence type="ECO:0000256" key="1">
    <source>
        <dbReference type="ARBA" id="ARBA00012452"/>
    </source>
</evidence>
<dbReference type="EnsemblPlants" id="KRH19668">
    <property type="protein sequence ID" value="KRH19668"/>
    <property type="gene ID" value="GLYMA_13G129100"/>
</dbReference>
<proteinExistence type="inferred from homology"/>
<dbReference type="InterPro" id="IPR004045">
    <property type="entry name" value="Glutathione_S-Trfase_N"/>
</dbReference>
<dbReference type="Proteomes" id="UP000008827">
    <property type="component" value="Chromosome 13"/>
</dbReference>
<dbReference type="AlphaFoldDB" id="I1LYR7"/>
<dbReference type="PANTHER" id="PTHR11260:SF716">
    <property type="entry name" value="GLUTATHIONE TRANSFERASE"/>
    <property type="match status" value="1"/>
</dbReference>
<accession>I1LYR7</accession>
<dbReference type="Gramene" id="KRH19668">
    <property type="protein sequence ID" value="KRH19668"/>
    <property type="gene ID" value="GLYMA_13G129100"/>
</dbReference>
<dbReference type="Gene3D" id="1.20.1050.10">
    <property type="match status" value="1"/>
</dbReference>
<dbReference type="Pfam" id="PF00043">
    <property type="entry name" value="GST_C"/>
    <property type="match status" value="1"/>
</dbReference>
<dbReference type="SFLD" id="SFLDG01152">
    <property type="entry name" value="Main.3:_Omega-_and_Tau-like"/>
    <property type="match status" value="1"/>
</dbReference>
<dbReference type="EMBL" id="CM000846">
    <property type="protein sequence ID" value="KRH19668.1"/>
    <property type="molecule type" value="Genomic_DNA"/>
</dbReference>
<dbReference type="InterPro" id="IPR036249">
    <property type="entry name" value="Thioredoxin-like_sf"/>
</dbReference>
<evidence type="ECO:0000313" key="8">
    <source>
        <dbReference type="EnsemblPlants" id="KRH19668"/>
    </source>
</evidence>
<dbReference type="GO" id="GO:0006749">
    <property type="term" value="P:glutathione metabolic process"/>
    <property type="evidence" value="ECO:0000318"/>
    <property type="project" value="GO_Central"/>
</dbReference>
<dbReference type="OrthoDB" id="4951845at2759"/>
<reference evidence="8" key="2">
    <citation type="submission" date="2018-02" db="UniProtKB">
        <authorList>
            <consortium name="EnsemblPlants"/>
        </authorList>
    </citation>
    <scope>IDENTIFICATION</scope>
    <source>
        <strain evidence="8">Williams 82</strain>
    </source>
</reference>
<dbReference type="CDD" id="cd03185">
    <property type="entry name" value="GST_C_Tau"/>
    <property type="match status" value="1"/>
</dbReference>
<dbReference type="Pfam" id="PF02798">
    <property type="entry name" value="GST_N"/>
    <property type="match status" value="1"/>
</dbReference>
<feature type="domain" description="GST N-terminal" evidence="5">
    <location>
        <begin position="1"/>
        <end position="78"/>
    </location>
</feature>
<gene>
    <name evidence="7" type="ORF">GLYMA_13G129100</name>
</gene>
<organism evidence="8">
    <name type="scientific">Glycine max</name>
    <name type="common">Soybean</name>
    <name type="synonym">Glycine hispida</name>
    <dbReference type="NCBI Taxonomy" id="3847"/>
    <lineage>
        <taxon>Eukaryota</taxon>
        <taxon>Viridiplantae</taxon>
        <taxon>Streptophyta</taxon>
        <taxon>Embryophyta</taxon>
        <taxon>Tracheophyta</taxon>
        <taxon>Spermatophyta</taxon>
        <taxon>Magnoliopsida</taxon>
        <taxon>eudicotyledons</taxon>
        <taxon>Gunneridae</taxon>
        <taxon>Pentapetalae</taxon>
        <taxon>rosids</taxon>
        <taxon>fabids</taxon>
        <taxon>Fabales</taxon>
        <taxon>Fabaceae</taxon>
        <taxon>Papilionoideae</taxon>
        <taxon>50 kb inversion clade</taxon>
        <taxon>NPAAA clade</taxon>
        <taxon>indigoferoid/millettioid clade</taxon>
        <taxon>Phaseoleae</taxon>
        <taxon>Glycine</taxon>
        <taxon>Glycine subgen. Soja</taxon>
    </lineage>
</organism>
<evidence type="ECO:0000259" key="6">
    <source>
        <dbReference type="PROSITE" id="PS50405"/>
    </source>
</evidence>
<evidence type="ECO:0000256" key="3">
    <source>
        <dbReference type="ARBA" id="ARBA00047960"/>
    </source>
</evidence>
<keyword evidence="2" id="KW-0808">Transferase</keyword>
<evidence type="ECO:0000256" key="2">
    <source>
        <dbReference type="ARBA" id="ARBA00022679"/>
    </source>
</evidence>
<evidence type="ECO:0000313" key="7">
    <source>
        <dbReference type="EMBL" id="KRH19668.1"/>
    </source>
</evidence>
<dbReference type="InterPro" id="IPR004046">
    <property type="entry name" value="GST_C"/>
</dbReference>
<name>I1LYR7_SOYBN</name>
<dbReference type="SFLD" id="SFLDS00019">
    <property type="entry name" value="Glutathione_Transferase_(cytos"/>
    <property type="match status" value="1"/>
</dbReference>
<dbReference type="OMA" id="VYYKQKR"/>
<comment type="catalytic activity">
    <reaction evidence="3">
        <text>RX + glutathione = an S-substituted glutathione + a halide anion + H(+)</text>
        <dbReference type="Rhea" id="RHEA:16437"/>
        <dbReference type="ChEBI" id="CHEBI:15378"/>
        <dbReference type="ChEBI" id="CHEBI:16042"/>
        <dbReference type="ChEBI" id="CHEBI:17792"/>
        <dbReference type="ChEBI" id="CHEBI:57925"/>
        <dbReference type="ChEBI" id="CHEBI:90779"/>
        <dbReference type="EC" id="2.5.1.18"/>
    </reaction>
</comment>
<protein>
    <recommendedName>
        <fullName evidence="1">glutathione transferase</fullName>
        <ecNumber evidence="1">2.5.1.18</ecNumber>
    </recommendedName>
</protein>
<dbReference type="Gene3D" id="3.40.30.10">
    <property type="entry name" value="Glutaredoxin"/>
    <property type="match status" value="1"/>
</dbReference>
<reference evidence="7" key="3">
    <citation type="submission" date="2018-07" db="EMBL/GenBank/DDBJ databases">
        <title>WGS assembly of Glycine max.</title>
        <authorList>
            <person name="Schmutz J."/>
            <person name="Cannon S."/>
            <person name="Schlueter J."/>
            <person name="Ma J."/>
            <person name="Mitros T."/>
            <person name="Nelson W."/>
            <person name="Hyten D."/>
            <person name="Song Q."/>
            <person name="Thelen J."/>
            <person name="Cheng J."/>
            <person name="Xu D."/>
            <person name="Hellsten U."/>
            <person name="May G."/>
            <person name="Yu Y."/>
            <person name="Sakurai T."/>
            <person name="Umezawa T."/>
            <person name="Bhattacharyya M."/>
            <person name="Sandhu D."/>
            <person name="Valliyodan B."/>
            <person name="Lindquist E."/>
            <person name="Peto M."/>
            <person name="Grant D."/>
            <person name="Shu S."/>
            <person name="Goodstein D."/>
            <person name="Barry K."/>
            <person name="Futrell-Griggs M."/>
            <person name="Abernathy B."/>
            <person name="Du J."/>
            <person name="Tian Z."/>
            <person name="Zhu L."/>
            <person name="Gill N."/>
            <person name="Joshi T."/>
            <person name="Libault M."/>
            <person name="Sethuraman A."/>
            <person name="Zhang X."/>
            <person name="Shinozaki K."/>
            <person name="Nguyen H."/>
            <person name="Wing R."/>
            <person name="Cregan P."/>
            <person name="Specht J."/>
            <person name="Grimwood J."/>
            <person name="Rokhsar D."/>
            <person name="Stacey G."/>
            <person name="Shoemaker R."/>
            <person name="Jackson S."/>
        </authorList>
    </citation>
    <scope>NUCLEOTIDE SEQUENCE</scope>
    <source>
        <tissue evidence="7">Callus</tissue>
    </source>
</reference>
<dbReference type="InterPro" id="IPR010987">
    <property type="entry name" value="Glutathione-S-Trfase_C-like"/>
</dbReference>
<dbReference type="SMR" id="I1LYR7"/>